<feature type="transmembrane region" description="Helical" evidence="1">
    <location>
        <begin position="44"/>
        <end position="66"/>
    </location>
</feature>
<keyword evidence="1" id="KW-1133">Transmembrane helix</keyword>
<evidence type="ECO:0000313" key="2">
    <source>
        <dbReference type="EMBL" id="EHR49120.1"/>
    </source>
</evidence>
<organism evidence="2 3">
    <name type="scientific">Saccharomonospora marina XMU15</name>
    <dbReference type="NCBI Taxonomy" id="882083"/>
    <lineage>
        <taxon>Bacteria</taxon>
        <taxon>Bacillati</taxon>
        <taxon>Actinomycetota</taxon>
        <taxon>Actinomycetes</taxon>
        <taxon>Pseudonocardiales</taxon>
        <taxon>Pseudonocardiaceae</taxon>
        <taxon>Saccharomonospora</taxon>
    </lineage>
</organism>
<gene>
    <name evidence="2" type="ORF">SacmaDRAFT_0824</name>
</gene>
<evidence type="ECO:0000256" key="1">
    <source>
        <dbReference type="SAM" id="Phobius"/>
    </source>
</evidence>
<dbReference type="InterPro" id="IPR058061">
    <property type="entry name" value="SCO4848-like"/>
</dbReference>
<dbReference type="AlphaFoldDB" id="H5X889"/>
<protein>
    <recommendedName>
        <fullName evidence="4">Integral membrane protein</fullName>
    </recommendedName>
</protein>
<proteinExistence type="predicted"/>
<sequence length="84" mass="9231">MSRGTSFFLLAFGVWSWLIWITFARNLWASDNAWNPDGSPTSFFVVHAALAVVSFVLGTAIGIIGWRGWRATRNHGSSKGVQSS</sequence>
<dbReference type="Pfam" id="PF26606">
    <property type="entry name" value="SCO4848"/>
    <property type="match status" value="1"/>
</dbReference>
<dbReference type="STRING" id="882083.SacmaDRAFT_0824"/>
<dbReference type="NCBIfam" id="NF046117">
    <property type="entry name" value="SCO4848_fam"/>
    <property type="match status" value="1"/>
</dbReference>
<name>H5X889_9PSEU</name>
<feature type="transmembrane region" description="Helical" evidence="1">
    <location>
        <begin position="7"/>
        <end position="24"/>
    </location>
</feature>
<evidence type="ECO:0008006" key="4">
    <source>
        <dbReference type="Google" id="ProtNLM"/>
    </source>
</evidence>
<keyword evidence="3" id="KW-1185">Reference proteome</keyword>
<evidence type="ECO:0000313" key="3">
    <source>
        <dbReference type="Proteomes" id="UP000004926"/>
    </source>
</evidence>
<keyword evidence="1" id="KW-0812">Transmembrane</keyword>
<dbReference type="EMBL" id="CM001439">
    <property type="protein sequence ID" value="EHR49120.1"/>
    <property type="molecule type" value="Genomic_DNA"/>
</dbReference>
<dbReference type="Proteomes" id="UP000004926">
    <property type="component" value="Chromosome"/>
</dbReference>
<dbReference type="HOGENOM" id="CLU_168335_1_0_11"/>
<keyword evidence="1" id="KW-0472">Membrane</keyword>
<dbReference type="eggNOG" id="ENOG5033055">
    <property type="taxonomic scope" value="Bacteria"/>
</dbReference>
<reference evidence="2 3" key="1">
    <citation type="journal article" date="2012" name="Stand. Genomic Sci.">
        <title>Genome sequence of the ocean sediment bacterium Saccharomonospora marina type strain (XMU15(T)).</title>
        <authorList>
            <person name="Klenk H.P."/>
            <person name="Lu M."/>
            <person name="Lucas S."/>
            <person name="Lapidus A."/>
            <person name="Copeland A."/>
            <person name="Pitluck S."/>
            <person name="Goodwin L.A."/>
            <person name="Han C."/>
            <person name="Tapia R."/>
            <person name="Brambilla E.M."/>
            <person name="Potter G."/>
            <person name="Land M."/>
            <person name="Ivanova N."/>
            <person name="Rohde M."/>
            <person name="Goker M."/>
            <person name="Detter J.C."/>
            <person name="Li W.J."/>
            <person name="Kyrpides N.C."/>
            <person name="Woyke T."/>
        </authorList>
    </citation>
    <scope>NUCLEOTIDE SEQUENCE [LARGE SCALE GENOMIC DNA]</scope>
    <source>
        <strain evidence="2 3">XMU15</strain>
    </source>
</reference>
<accession>H5X889</accession>